<accession>A0AAV2D861</accession>
<gene>
    <name evidence="1" type="ORF">LTRI10_LOCUS12224</name>
</gene>
<keyword evidence="2" id="KW-1185">Reference proteome</keyword>
<dbReference type="Proteomes" id="UP001497516">
    <property type="component" value="Chromosome 2"/>
</dbReference>
<evidence type="ECO:0000313" key="1">
    <source>
        <dbReference type="EMBL" id="CAL1369807.1"/>
    </source>
</evidence>
<name>A0AAV2D861_9ROSI</name>
<evidence type="ECO:0000313" key="2">
    <source>
        <dbReference type="Proteomes" id="UP001497516"/>
    </source>
</evidence>
<dbReference type="AlphaFoldDB" id="A0AAV2D861"/>
<reference evidence="1 2" key="1">
    <citation type="submission" date="2024-04" db="EMBL/GenBank/DDBJ databases">
        <authorList>
            <person name="Fracassetti M."/>
        </authorList>
    </citation>
    <scope>NUCLEOTIDE SEQUENCE [LARGE SCALE GENOMIC DNA]</scope>
</reference>
<sequence length="106" mass="12038">MSFFVWADYCLECSYPSSLSIIMPIAFTASNDSGERAGTRIADVDCRVFPAFVDCNECPHFSMSAIRIPVPSPLPLDAARQRLWFSFHIRRLTALHSSSEWFPVFE</sequence>
<dbReference type="EMBL" id="OZ034815">
    <property type="protein sequence ID" value="CAL1369807.1"/>
    <property type="molecule type" value="Genomic_DNA"/>
</dbReference>
<protein>
    <submittedName>
        <fullName evidence="1">Uncharacterized protein</fullName>
    </submittedName>
</protein>
<proteinExistence type="predicted"/>
<organism evidence="1 2">
    <name type="scientific">Linum trigynum</name>
    <dbReference type="NCBI Taxonomy" id="586398"/>
    <lineage>
        <taxon>Eukaryota</taxon>
        <taxon>Viridiplantae</taxon>
        <taxon>Streptophyta</taxon>
        <taxon>Embryophyta</taxon>
        <taxon>Tracheophyta</taxon>
        <taxon>Spermatophyta</taxon>
        <taxon>Magnoliopsida</taxon>
        <taxon>eudicotyledons</taxon>
        <taxon>Gunneridae</taxon>
        <taxon>Pentapetalae</taxon>
        <taxon>rosids</taxon>
        <taxon>fabids</taxon>
        <taxon>Malpighiales</taxon>
        <taxon>Linaceae</taxon>
        <taxon>Linum</taxon>
    </lineage>
</organism>